<evidence type="ECO:0008006" key="3">
    <source>
        <dbReference type="Google" id="ProtNLM"/>
    </source>
</evidence>
<dbReference type="InterPro" id="IPR029058">
    <property type="entry name" value="AB_hydrolase_fold"/>
</dbReference>
<gene>
    <name evidence="1" type="ORF">HY29_14005</name>
</gene>
<keyword evidence="2" id="KW-1185">Reference proteome</keyword>
<evidence type="ECO:0000313" key="2">
    <source>
        <dbReference type="Proteomes" id="UP000027037"/>
    </source>
</evidence>
<sequence length="269" mass="29543">MVCGSDELVPLVLIHSVEYPGWPPQDFCQEAEAAGFQVIAVRRPGFGNNPALPCMKGQADLIADFLRENDLRGAVIALSGTGCPIGYKLAKMPDLGIRTSIFVNCCFNYDQIAQFQPEWYSKIIQQTLNSVSGARLSLMALKSSWGIFGRAWVHETALAKSKGDISFLRENPKLVSEAIDNLLARLDVHTFHTEISSSVRTDPCLTDGYFEDVPALVMSGSETTATWKKGVEGEVARLGLPAVTYLPSGDFLAVYQSPREFFVSLQKQM</sequence>
<comment type="caution">
    <text evidence="1">The sequence shown here is derived from an EMBL/GenBank/DDBJ whole genome shotgun (WGS) entry which is preliminary data.</text>
</comment>
<dbReference type="PATRIC" id="fig|1280946.3.peg.1813"/>
<dbReference type="Gene3D" id="3.40.50.1820">
    <property type="entry name" value="alpha/beta hydrolase"/>
    <property type="match status" value="1"/>
</dbReference>
<protein>
    <recommendedName>
        <fullName evidence="3">AB hydrolase-1 domain-containing protein</fullName>
    </recommendedName>
</protein>
<dbReference type="Proteomes" id="UP000027037">
    <property type="component" value="Unassembled WGS sequence"/>
</dbReference>
<dbReference type="SUPFAM" id="SSF53474">
    <property type="entry name" value="alpha/beta-Hydrolases"/>
    <property type="match status" value="1"/>
</dbReference>
<dbReference type="AlphaFoldDB" id="A0A062UAE6"/>
<dbReference type="EMBL" id="AWFF01000036">
    <property type="protein sequence ID" value="KCZ54663.1"/>
    <property type="molecule type" value="Genomic_DNA"/>
</dbReference>
<organism evidence="1 2">
    <name type="scientific">Hyphomonas beringensis</name>
    <dbReference type="NCBI Taxonomy" id="1280946"/>
    <lineage>
        <taxon>Bacteria</taxon>
        <taxon>Pseudomonadati</taxon>
        <taxon>Pseudomonadota</taxon>
        <taxon>Alphaproteobacteria</taxon>
        <taxon>Hyphomonadales</taxon>
        <taxon>Hyphomonadaceae</taxon>
        <taxon>Hyphomonas</taxon>
    </lineage>
</organism>
<name>A0A062UAE6_9PROT</name>
<accession>A0A062UAE6</accession>
<reference evidence="1 2" key="1">
    <citation type="journal article" date="2014" name="Antonie Van Leeuwenhoek">
        <title>Hyphomonas beringensis sp. nov. and Hyphomonas chukchiensis sp. nov., isolated from surface seawater of the Bering Sea and Chukchi Sea.</title>
        <authorList>
            <person name="Li C."/>
            <person name="Lai Q."/>
            <person name="Li G."/>
            <person name="Dong C."/>
            <person name="Wang J."/>
            <person name="Liao Y."/>
            <person name="Shao Z."/>
        </authorList>
    </citation>
    <scope>NUCLEOTIDE SEQUENCE [LARGE SCALE GENOMIC DNA]</scope>
    <source>
        <strain evidence="1 2">25B14_1</strain>
    </source>
</reference>
<evidence type="ECO:0000313" key="1">
    <source>
        <dbReference type="EMBL" id="KCZ54663.1"/>
    </source>
</evidence>
<proteinExistence type="predicted"/>